<sequence>MRFTIALALGASQMASALSNHTTSPTPTGEPRPTPSLPTRVGPFRLYGCAVSADGFPGFRKAASRADMDLQICAATCKTFYFGVFDTDCYCGDSISRDNISTKPEMAQCNIRCPGMFSEACGGRPHLLQRREVDPRNAALSLYERVDVEPPTTIHTTHTSTGVMTACPPGKTDCPPRHHGDITINIHNTIICIGDFCAAEINCPTCKRQRVICKDDDDCHTEECEDDDNHWSLVKCTDDHCRYPKCKGDECKRKIVCKDGKCKKDTCHEDECEKKFVCKDDDCKHEKCHGDECYKKWVCKNDDCKVKPVCDDECVAPPAKKKAEVKPVAPKVTQAYDHDVVVVAGSGKVAVIYNILAAAVGLALML</sequence>
<dbReference type="SMART" id="SM00321">
    <property type="entry name" value="WSC"/>
    <property type="match status" value="1"/>
</dbReference>
<organism evidence="4 5">
    <name type="scientific">Drechmeria coniospora</name>
    <name type="common">Nematophagous fungus</name>
    <name type="synonym">Meria coniospora</name>
    <dbReference type="NCBI Taxonomy" id="98403"/>
    <lineage>
        <taxon>Eukaryota</taxon>
        <taxon>Fungi</taxon>
        <taxon>Dikarya</taxon>
        <taxon>Ascomycota</taxon>
        <taxon>Pezizomycotina</taxon>
        <taxon>Sordariomycetes</taxon>
        <taxon>Hypocreomycetidae</taxon>
        <taxon>Hypocreales</taxon>
        <taxon>Ophiocordycipitaceae</taxon>
        <taxon>Drechmeria</taxon>
    </lineage>
</organism>
<dbReference type="PROSITE" id="PS51212">
    <property type="entry name" value="WSC"/>
    <property type="match status" value="1"/>
</dbReference>
<dbReference type="STRING" id="98403.A0A151GT56"/>
<keyword evidence="2" id="KW-0732">Signal</keyword>
<proteinExistence type="predicted"/>
<dbReference type="InParanoid" id="A0A151GT56"/>
<keyword evidence="5" id="KW-1185">Reference proteome</keyword>
<feature type="region of interest" description="Disordered" evidence="1">
    <location>
        <begin position="18"/>
        <end position="37"/>
    </location>
</feature>
<dbReference type="Pfam" id="PF01822">
    <property type="entry name" value="WSC"/>
    <property type="match status" value="1"/>
</dbReference>
<gene>
    <name evidence="4" type="ORF">DCS_01388</name>
</gene>
<dbReference type="InterPro" id="IPR013087">
    <property type="entry name" value="Znf_C2H2_type"/>
</dbReference>
<accession>A0A151GT56</accession>
<dbReference type="EMBL" id="LAYC01000001">
    <property type="protein sequence ID" value="KYK60251.1"/>
    <property type="molecule type" value="Genomic_DNA"/>
</dbReference>
<comment type="caution">
    <text evidence="4">The sequence shown here is derived from an EMBL/GenBank/DDBJ whole genome shotgun (WGS) entry which is preliminary data.</text>
</comment>
<dbReference type="InterPro" id="IPR002889">
    <property type="entry name" value="WSC_carb-bd"/>
</dbReference>
<dbReference type="AlphaFoldDB" id="A0A151GT56"/>
<feature type="compositionally biased region" description="Polar residues" evidence="1">
    <location>
        <begin position="18"/>
        <end position="27"/>
    </location>
</feature>
<evidence type="ECO:0000313" key="4">
    <source>
        <dbReference type="EMBL" id="KYK60251.1"/>
    </source>
</evidence>
<evidence type="ECO:0000256" key="2">
    <source>
        <dbReference type="SAM" id="SignalP"/>
    </source>
</evidence>
<dbReference type="OrthoDB" id="2019572at2759"/>
<dbReference type="GeneID" id="63714031"/>
<feature type="chain" id="PRO_5007580896" description="WSC domain-containing protein" evidence="2">
    <location>
        <begin position="18"/>
        <end position="366"/>
    </location>
</feature>
<evidence type="ECO:0000259" key="3">
    <source>
        <dbReference type="PROSITE" id="PS51212"/>
    </source>
</evidence>
<feature type="domain" description="WSC" evidence="3">
    <location>
        <begin position="43"/>
        <end position="133"/>
    </location>
</feature>
<dbReference type="PROSITE" id="PS00028">
    <property type="entry name" value="ZINC_FINGER_C2H2_1"/>
    <property type="match status" value="1"/>
</dbReference>
<reference evidence="4 5" key="1">
    <citation type="journal article" date="2016" name="Sci. Rep.">
        <title>Insights into Adaptations to a Near-Obligate Nematode Endoparasitic Lifestyle from the Finished Genome of Drechmeria coniospora.</title>
        <authorList>
            <person name="Zhang L."/>
            <person name="Zhou Z."/>
            <person name="Guo Q."/>
            <person name="Fokkens L."/>
            <person name="Miskei M."/>
            <person name="Pocsi I."/>
            <person name="Zhang W."/>
            <person name="Chen M."/>
            <person name="Wang L."/>
            <person name="Sun Y."/>
            <person name="Donzelli B.G."/>
            <person name="Gibson D.M."/>
            <person name="Nelson D.R."/>
            <person name="Luo J.G."/>
            <person name="Rep M."/>
            <person name="Liu H."/>
            <person name="Yang S."/>
            <person name="Wang J."/>
            <person name="Krasnoff S.B."/>
            <person name="Xu Y."/>
            <person name="Molnar I."/>
            <person name="Lin M."/>
        </authorList>
    </citation>
    <scope>NUCLEOTIDE SEQUENCE [LARGE SCALE GENOMIC DNA]</scope>
    <source>
        <strain evidence="4 5">ARSEF 6962</strain>
    </source>
</reference>
<evidence type="ECO:0000256" key="1">
    <source>
        <dbReference type="SAM" id="MobiDB-lite"/>
    </source>
</evidence>
<evidence type="ECO:0000313" key="5">
    <source>
        <dbReference type="Proteomes" id="UP000076580"/>
    </source>
</evidence>
<protein>
    <recommendedName>
        <fullName evidence="3">WSC domain-containing protein</fullName>
    </recommendedName>
</protein>
<name>A0A151GT56_DRECN</name>
<dbReference type="Proteomes" id="UP000076580">
    <property type="component" value="Chromosome 01"/>
</dbReference>
<dbReference type="RefSeq" id="XP_040659603.1">
    <property type="nucleotide sequence ID" value="XM_040798720.1"/>
</dbReference>
<feature type="signal peptide" evidence="2">
    <location>
        <begin position="1"/>
        <end position="17"/>
    </location>
</feature>